<feature type="repeat" description="ANK" evidence="5">
    <location>
        <begin position="314"/>
        <end position="347"/>
    </location>
</feature>
<evidence type="ECO:0000256" key="1">
    <source>
        <dbReference type="ARBA" id="ARBA00022737"/>
    </source>
</evidence>
<dbReference type="PRINTS" id="PR01415">
    <property type="entry name" value="ANKYRIN"/>
</dbReference>
<proteinExistence type="predicted"/>
<accession>A0A6P7TW91</accession>
<gene>
    <name evidence="10" type="primary">LOC115226191</name>
</gene>
<keyword evidence="2 6" id="KW-0863">Zinc-finger</keyword>
<dbReference type="GO" id="GO:0008270">
    <property type="term" value="F:zinc ion binding"/>
    <property type="evidence" value="ECO:0007669"/>
    <property type="project" value="UniProtKB-KW"/>
</dbReference>
<dbReference type="InterPro" id="IPR000488">
    <property type="entry name" value="Death_dom"/>
</dbReference>
<dbReference type="Pfam" id="PF00023">
    <property type="entry name" value="Ank"/>
    <property type="match status" value="2"/>
</dbReference>
<feature type="domain" description="RING-type" evidence="8">
    <location>
        <begin position="467"/>
        <end position="504"/>
    </location>
</feature>
<dbReference type="Pfam" id="PF12796">
    <property type="entry name" value="Ank_2"/>
    <property type="match status" value="3"/>
</dbReference>
<dbReference type="PROSITE" id="PS50088">
    <property type="entry name" value="ANK_REPEAT"/>
    <property type="match status" value="7"/>
</dbReference>
<feature type="repeat" description="ANK" evidence="5">
    <location>
        <begin position="35"/>
        <end position="67"/>
    </location>
</feature>
<keyword evidence="4 5" id="KW-0040">ANK repeat</keyword>
<sequence>MAFDKNISKIMLSDIQYFKGFIRKNSHKINETNSWGLTYLMAACQAGNIDLINSLIEAGSDLDMKDRDDCTAFHYAVSGKQHTVVPLIASKGANAEKCNAQGNSLLHLAVETGCKDVVKAVLHVTENKSVQINKQNVNGDTPLLLACHRGNTEVIQQLLLYKPDVNLENKHNNTPLHWACSWGFKDIVEQLLLFGADVNKKDIYHYTPLHWACDSGHLEVVQQLLWSSKCCSKTSLTKADVNAVDSDAVTALHVACGLGYENIIKELQIPELKVNAKDIKYGNTPLHWACRSGHKQAVQQLLKSNPDVNLRNIEGNTPLHLAVLKQHYDVVALMLAQSQVELDIKNCNKMTPLLLAVSEGHLGMTHKLVLHKADIKAVDADNNNCLHLAVKKGVFHSEDETVEILDKFYNMLNLSKKERRSGTIVAMYLAYSGGHFHHKNKGDETPLDLIENPVLKQKMKTLLPSLCLLCEVNEPTVKFQPCGHTVTCKDCCLKIQRKTCPKCQQIIVEKSGFVTPKSENKEVQTPAHPSESKVLPTSRILGIKSVQLEIIKHDNPGNTEVKGFQTLRKWFTACDPEKRTLKTLRDALLEAECFEALECLPQTE</sequence>
<protein>
    <submittedName>
        <fullName evidence="10">Serine/threonine-protein phosphatase 6 regulatory ankyrin repeat subunit B-like isoform X1</fullName>
    </submittedName>
</protein>
<dbReference type="SUPFAM" id="SSF47986">
    <property type="entry name" value="DEATH domain"/>
    <property type="match status" value="1"/>
</dbReference>
<dbReference type="InterPro" id="IPR001841">
    <property type="entry name" value="Znf_RING"/>
</dbReference>
<dbReference type="Gene3D" id="1.25.40.20">
    <property type="entry name" value="Ankyrin repeat-containing domain"/>
    <property type="match status" value="3"/>
</dbReference>
<dbReference type="SMART" id="SM00248">
    <property type="entry name" value="ANK"/>
    <property type="match status" value="11"/>
</dbReference>
<keyword evidence="2 6" id="KW-0479">Metal-binding</keyword>
<dbReference type="KEGG" id="osn:115226191"/>
<feature type="repeat" description="ANK" evidence="5">
    <location>
        <begin position="138"/>
        <end position="170"/>
    </location>
</feature>
<dbReference type="CDD" id="cd01670">
    <property type="entry name" value="Death"/>
    <property type="match status" value="1"/>
</dbReference>
<keyword evidence="3" id="KW-0862">Zinc</keyword>
<evidence type="ECO:0000256" key="2">
    <source>
        <dbReference type="ARBA" id="ARBA00022771"/>
    </source>
</evidence>
<feature type="domain" description="Death" evidence="7">
    <location>
        <begin position="538"/>
        <end position="604"/>
    </location>
</feature>
<evidence type="ECO:0000313" key="10">
    <source>
        <dbReference type="RefSeq" id="XP_029653061.1"/>
    </source>
</evidence>
<name>A0A6P7TW91_9MOLL</name>
<dbReference type="Gene3D" id="3.30.40.10">
    <property type="entry name" value="Zinc/RING finger domain, C3HC4 (zinc finger)"/>
    <property type="match status" value="1"/>
</dbReference>
<feature type="repeat" description="ANK" evidence="5">
    <location>
        <begin position="348"/>
        <end position="380"/>
    </location>
</feature>
<dbReference type="InterPro" id="IPR002110">
    <property type="entry name" value="Ankyrin_rpt"/>
</dbReference>
<dbReference type="InterPro" id="IPR036770">
    <property type="entry name" value="Ankyrin_rpt-contain_sf"/>
</dbReference>
<evidence type="ECO:0000256" key="4">
    <source>
        <dbReference type="ARBA" id="ARBA00023043"/>
    </source>
</evidence>
<evidence type="ECO:0000256" key="3">
    <source>
        <dbReference type="ARBA" id="ARBA00022833"/>
    </source>
</evidence>
<dbReference type="PANTHER" id="PTHR24188:SF29">
    <property type="entry name" value="GH09064P"/>
    <property type="match status" value="1"/>
</dbReference>
<dbReference type="InterPro" id="IPR011029">
    <property type="entry name" value="DEATH-like_dom_sf"/>
</dbReference>
<evidence type="ECO:0000313" key="9">
    <source>
        <dbReference type="Proteomes" id="UP000515154"/>
    </source>
</evidence>
<evidence type="ECO:0000259" key="7">
    <source>
        <dbReference type="PROSITE" id="PS50017"/>
    </source>
</evidence>
<dbReference type="AlphaFoldDB" id="A0A6P7TW91"/>
<feature type="repeat" description="ANK" evidence="5">
    <location>
        <begin position="281"/>
        <end position="313"/>
    </location>
</feature>
<evidence type="ECO:0000256" key="5">
    <source>
        <dbReference type="PROSITE-ProRule" id="PRU00023"/>
    </source>
</evidence>
<dbReference type="Gene3D" id="1.10.533.10">
    <property type="entry name" value="Death Domain, Fas"/>
    <property type="match status" value="1"/>
</dbReference>
<dbReference type="PROSITE" id="PS50297">
    <property type="entry name" value="ANK_REP_REGION"/>
    <property type="match status" value="6"/>
</dbReference>
<dbReference type="PANTHER" id="PTHR24188">
    <property type="entry name" value="ANKYRIN REPEAT PROTEIN"/>
    <property type="match status" value="1"/>
</dbReference>
<keyword evidence="1" id="KW-0677">Repeat</keyword>
<dbReference type="SUPFAM" id="SSF48403">
    <property type="entry name" value="Ankyrin repeat"/>
    <property type="match status" value="2"/>
</dbReference>
<dbReference type="Pfam" id="PF13920">
    <property type="entry name" value="zf-C3HC4_3"/>
    <property type="match status" value="1"/>
</dbReference>
<dbReference type="PROSITE" id="PS50089">
    <property type="entry name" value="ZF_RING_2"/>
    <property type="match status" value="1"/>
</dbReference>
<dbReference type="RefSeq" id="XP_029653061.1">
    <property type="nucleotide sequence ID" value="XM_029797201.2"/>
</dbReference>
<dbReference type="PROSITE" id="PS50017">
    <property type="entry name" value="DEATH_DOMAIN"/>
    <property type="match status" value="1"/>
</dbReference>
<organism evidence="9 10">
    <name type="scientific">Octopus sinensis</name>
    <name type="common">East Asian common octopus</name>
    <dbReference type="NCBI Taxonomy" id="2607531"/>
    <lineage>
        <taxon>Eukaryota</taxon>
        <taxon>Metazoa</taxon>
        <taxon>Spiralia</taxon>
        <taxon>Lophotrochozoa</taxon>
        <taxon>Mollusca</taxon>
        <taxon>Cephalopoda</taxon>
        <taxon>Coleoidea</taxon>
        <taxon>Octopodiformes</taxon>
        <taxon>Octopoda</taxon>
        <taxon>Incirrata</taxon>
        <taxon>Octopodidae</taxon>
        <taxon>Octopus</taxon>
    </lineage>
</organism>
<dbReference type="InterPro" id="IPR013083">
    <property type="entry name" value="Znf_RING/FYVE/PHD"/>
</dbReference>
<keyword evidence="9" id="KW-1185">Reference proteome</keyword>
<feature type="repeat" description="ANK" evidence="5">
    <location>
        <begin position="204"/>
        <end position="225"/>
    </location>
</feature>
<evidence type="ECO:0000259" key="8">
    <source>
        <dbReference type="PROSITE" id="PS50089"/>
    </source>
</evidence>
<dbReference type="Proteomes" id="UP000515154">
    <property type="component" value="Linkage group LG29"/>
</dbReference>
<evidence type="ECO:0000256" key="6">
    <source>
        <dbReference type="PROSITE-ProRule" id="PRU00175"/>
    </source>
</evidence>
<feature type="repeat" description="ANK" evidence="5">
    <location>
        <begin position="171"/>
        <end position="203"/>
    </location>
</feature>
<reference evidence="10" key="1">
    <citation type="submission" date="2025-08" db="UniProtKB">
        <authorList>
            <consortium name="RefSeq"/>
        </authorList>
    </citation>
    <scope>IDENTIFICATION</scope>
</reference>
<dbReference type="GO" id="GO:0007165">
    <property type="term" value="P:signal transduction"/>
    <property type="evidence" value="ECO:0007669"/>
    <property type="project" value="InterPro"/>
</dbReference>